<dbReference type="KEGG" id="vg:23462094"/>
<proteinExistence type="predicted"/>
<accession>A0A0B5JC79</accession>
<dbReference type="Proteomes" id="UP000202511">
    <property type="component" value="Segment"/>
</dbReference>
<name>A0A0B5JC79_9VIRU</name>
<dbReference type="EMBL" id="KP136319">
    <property type="protein sequence ID" value="AJF97177.1"/>
    <property type="molecule type" value="Genomic_DNA"/>
</dbReference>
<dbReference type="RefSeq" id="YP_009119412.1">
    <property type="nucleotide sequence ID" value="NC_026440.1"/>
</dbReference>
<evidence type="ECO:0000313" key="1">
    <source>
        <dbReference type="EMBL" id="AJF97177.1"/>
    </source>
</evidence>
<organism evidence="1 2">
    <name type="scientific">Pandoravirus inopinatum</name>
    <dbReference type="NCBI Taxonomy" id="1605721"/>
    <lineage>
        <taxon>Viruses</taxon>
        <taxon>Pandoravirus</taxon>
    </lineage>
</organism>
<evidence type="ECO:0000313" key="2">
    <source>
        <dbReference type="Proteomes" id="UP000202511"/>
    </source>
</evidence>
<dbReference type="GeneID" id="23462094"/>
<reference evidence="1 2" key="1">
    <citation type="journal article" date="2015" name="Parasitol. Res.">
        <title>Viruses in close associations with free-living amoebae.</title>
        <authorList>
            <person name="Scheid P."/>
        </authorList>
    </citation>
    <scope>NUCLEOTIDE SEQUENCE [LARGE SCALE GENOMIC DNA]</scope>
    <source>
        <strain evidence="1">KlaHel</strain>
    </source>
</reference>
<protein>
    <submittedName>
        <fullName evidence="1">Uncharacterized protein</fullName>
    </submittedName>
</protein>
<sequence>MADGGIDGGGGGRHLIEWIVELTELCTRVAGGAGTPDDIRTFTRLLDGASFGALLGEDTVVGNGTGLVTRYRRFWAALDHDPDALAAVAREARGWPPSIVDAAMAYVYISEWKAMAMMRALAEDEAQGTQRLSDASVPERLVTLLGNAIRHAAERAPLSGRDAAVPRGGSYAGDRAPMGGRGSLGALAMYDAGAAIRRGVPPSPVVDPYPRVGMSPQSSVSYDAYEHTDEPVVVVYRDRNYDHRRQHDDQAGNRGSPDCSQEGAWWARICHIPGQDPHP</sequence>